<dbReference type="GeneID" id="27362891"/>
<evidence type="ECO:0000256" key="2">
    <source>
        <dbReference type="ARBA" id="ARBA00022857"/>
    </source>
</evidence>
<proteinExistence type="inferred from homology"/>
<dbReference type="GO" id="GO:0016491">
    <property type="term" value="F:oxidoreductase activity"/>
    <property type="evidence" value="ECO:0007669"/>
    <property type="project" value="UniProtKB-KW"/>
</dbReference>
<dbReference type="RefSeq" id="XP_016257129.1">
    <property type="nucleotide sequence ID" value="XM_016412404.1"/>
</dbReference>
<evidence type="ECO:0008006" key="6">
    <source>
        <dbReference type="Google" id="ProtNLM"/>
    </source>
</evidence>
<dbReference type="VEuPathDB" id="FungiDB:PV06_10817"/>
<comment type="similarity">
    <text evidence="1">Belongs to the short-chain dehydrogenases/reductases (SDR) family.</text>
</comment>
<dbReference type="OrthoDB" id="191139at2759"/>
<dbReference type="PANTHER" id="PTHR24320">
    <property type="entry name" value="RETINOL DEHYDROGENASE"/>
    <property type="match status" value="1"/>
</dbReference>
<sequence length="319" mass="35214">MGIFSYVPASFTDRNLTDQSGKVFIVTGATSGVGELLTDILYSKHSKVYVAARSTDKAEQTIRKIKSKHPTSHGDLIFLRLDLDDLSTIKATAEEFLSKETKLNVLWNNAGVMVPPQGSKTKQGYEKQLGTNDLAPLLFTKLLTPVLQETAKVEPVGSVRVVWVASSAAANFAPPGGVVMHNLSYEKDQGAWYKYGVSKAGTIFQAAEYARRFGPSNILSVSLDPGNLKTPLYQTTPKWQMPFINFVLKDPIYGAYTELFAGFSPDVQMKDGGRFIQPFGKVGHTRKDIELSRMPKSEGGNGVAEEFYEWTEKQVEPFL</sequence>
<dbReference type="SUPFAM" id="SSF51735">
    <property type="entry name" value="NAD(P)-binding Rossmann-fold domains"/>
    <property type="match status" value="1"/>
</dbReference>
<dbReference type="PRINTS" id="PR00081">
    <property type="entry name" value="GDHRDH"/>
</dbReference>
<accession>A0A0D2D0U5</accession>
<dbReference type="HOGENOM" id="CLU_010194_44_6_1"/>
<name>A0A0D2D0U5_9EURO</name>
<dbReference type="PANTHER" id="PTHR24320:SF236">
    <property type="entry name" value="SHORT-CHAIN DEHYDROGENASE-RELATED"/>
    <property type="match status" value="1"/>
</dbReference>
<organism evidence="4 5">
    <name type="scientific">Exophiala oligosperma</name>
    <dbReference type="NCBI Taxonomy" id="215243"/>
    <lineage>
        <taxon>Eukaryota</taxon>
        <taxon>Fungi</taxon>
        <taxon>Dikarya</taxon>
        <taxon>Ascomycota</taxon>
        <taxon>Pezizomycotina</taxon>
        <taxon>Eurotiomycetes</taxon>
        <taxon>Chaetothyriomycetidae</taxon>
        <taxon>Chaetothyriales</taxon>
        <taxon>Herpotrichiellaceae</taxon>
        <taxon>Exophiala</taxon>
    </lineage>
</organism>
<evidence type="ECO:0000256" key="3">
    <source>
        <dbReference type="ARBA" id="ARBA00023002"/>
    </source>
</evidence>
<keyword evidence="5" id="KW-1185">Reference proteome</keyword>
<dbReference type="AlphaFoldDB" id="A0A0D2D0U5"/>
<protein>
    <recommendedName>
        <fullName evidence="6">Short-chain dehydrogenase</fullName>
    </recommendedName>
</protein>
<reference evidence="4 5" key="1">
    <citation type="submission" date="2015-01" db="EMBL/GenBank/DDBJ databases">
        <title>The Genome Sequence of Exophiala oligosperma CBS72588.</title>
        <authorList>
            <consortium name="The Broad Institute Genomics Platform"/>
            <person name="Cuomo C."/>
            <person name="de Hoog S."/>
            <person name="Gorbushina A."/>
            <person name="Stielow B."/>
            <person name="Teixiera M."/>
            <person name="Abouelleil A."/>
            <person name="Chapman S.B."/>
            <person name="Priest M."/>
            <person name="Young S.K."/>
            <person name="Wortman J."/>
            <person name="Nusbaum C."/>
            <person name="Birren B."/>
        </authorList>
    </citation>
    <scope>NUCLEOTIDE SEQUENCE [LARGE SCALE GENOMIC DNA]</scope>
    <source>
        <strain evidence="4 5">CBS 72588</strain>
    </source>
</reference>
<evidence type="ECO:0000313" key="4">
    <source>
        <dbReference type="EMBL" id="KIW36913.1"/>
    </source>
</evidence>
<dbReference type="Pfam" id="PF00106">
    <property type="entry name" value="adh_short"/>
    <property type="match status" value="1"/>
</dbReference>
<dbReference type="STRING" id="215243.A0A0D2D0U5"/>
<evidence type="ECO:0000256" key="1">
    <source>
        <dbReference type="ARBA" id="ARBA00006484"/>
    </source>
</evidence>
<keyword evidence="2" id="KW-0521">NADP</keyword>
<keyword evidence="3" id="KW-0560">Oxidoreductase</keyword>
<dbReference type="Gene3D" id="3.40.50.720">
    <property type="entry name" value="NAD(P)-binding Rossmann-like Domain"/>
    <property type="match status" value="1"/>
</dbReference>
<gene>
    <name evidence="4" type="ORF">PV06_10817</name>
</gene>
<dbReference type="Proteomes" id="UP000053342">
    <property type="component" value="Unassembled WGS sequence"/>
</dbReference>
<dbReference type="InterPro" id="IPR036291">
    <property type="entry name" value="NAD(P)-bd_dom_sf"/>
</dbReference>
<evidence type="ECO:0000313" key="5">
    <source>
        <dbReference type="Proteomes" id="UP000053342"/>
    </source>
</evidence>
<dbReference type="EMBL" id="KN847347">
    <property type="protein sequence ID" value="KIW36913.1"/>
    <property type="molecule type" value="Genomic_DNA"/>
</dbReference>
<dbReference type="InterPro" id="IPR002347">
    <property type="entry name" value="SDR_fam"/>
</dbReference>